<accession>A0A915PT10</accession>
<dbReference type="Proteomes" id="UP000887581">
    <property type="component" value="Unplaced"/>
</dbReference>
<protein>
    <submittedName>
        <fullName evidence="2">Uncharacterized protein</fullName>
    </submittedName>
</protein>
<dbReference type="WBParaSite" id="sdigi.contig233.g6460.t1">
    <property type="protein sequence ID" value="sdigi.contig233.g6460.t1"/>
    <property type="gene ID" value="sdigi.contig233.g6460"/>
</dbReference>
<keyword evidence="1" id="KW-1185">Reference proteome</keyword>
<dbReference type="AlphaFoldDB" id="A0A915PT10"/>
<evidence type="ECO:0000313" key="2">
    <source>
        <dbReference type="WBParaSite" id="sdigi.contig233.g6460.t1"/>
    </source>
</evidence>
<evidence type="ECO:0000313" key="1">
    <source>
        <dbReference type="Proteomes" id="UP000887581"/>
    </source>
</evidence>
<sequence length="182" mass="20602">MNLFRNADIGHGVMIRNSIGNGVITNLKKECTADYQVPFVIINFLLFYSCSVYEVCAESSISGKRRCTYNPTATYRQCRFNADCQSSQRCEKVLQNLHICRMTKLPTYMQPCTNDYECSAEQRCTDIGSDNSFQRYSRRCLTVDDEPPCISDGDCADTTKICRTSGKIKQCLPVIMNADFAL</sequence>
<organism evidence="1 2">
    <name type="scientific">Setaria digitata</name>
    <dbReference type="NCBI Taxonomy" id="48799"/>
    <lineage>
        <taxon>Eukaryota</taxon>
        <taxon>Metazoa</taxon>
        <taxon>Ecdysozoa</taxon>
        <taxon>Nematoda</taxon>
        <taxon>Chromadorea</taxon>
        <taxon>Rhabditida</taxon>
        <taxon>Spirurina</taxon>
        <taxon>Spiruromorpha</taxon>
        <taxon>Filarioidea</taxon>
        <taxon>Setariidae</taxon>
        <taxon>Setaria</taxon>
    </lineage>
</organism>
<proteinExistence type="predicted"/>
<name>A0A915PT10_9BILA</name>
<reference evidence="2" key="1">
    <citation type="submission" date="2022-11" db="UniProtKB">
        <authorList>
            <consortium name="WormBaseParasite"/>
        </authorList>
    </citation>
    <scope>IDENTIFICATION</scope>
</reference>